<sequence length="155" mass="17815">MSKLITLGAVLLSVTTGEVNFAKTYIWESQEGPLKRVLAENPLYEDEDEEAEYGEEEDEYLWENDEKIRKIFQLFHNLQRPFTDQLKPGGFNDDMKEAVKDKEEAKWITENENSPDVVLARPEVEADTPAPSPLNFRHGWASVEESVIRATREGK</sequence>
<protein>
    <submittedName>
        <fullName evidence="2">Uncharacterized protein</fullName>
    </submittedName>
</protein>
<organism evidence="2 3">
    <name type="scientific">Cylicocyclus nassatus</name>
    <name type="common">Nematode worm</name>
    <dbReference type="NCBI Taxonomy" id="53992"/>
    <lineage>
        <taxon>Eukaryota</taxon>
        <taxon>Metazoa</taxon>
        <taxon>Ecdysozoa</taxon>
        <taxon>Nematoda</taxon>
        <taxon>Chromadorea</taxon>
        <taxon>Rhabditida</taxon>
        <taxon>Rhabditina</taxon>
        <taxon>Rhabditomorpha</taxon>
        <taxon>Strongyloidea</taxon>
        <taxon>Strongylidae</taxon>
        <taxon>Cylicocyclus</taxon>
    </lineage>
</organism>
<feature type="signal peptide" evidence="1">
    <location>
        <begin position="1"/>
        <end position="17"/>
    </location>
</feature>
<accession>A0AA36M663</accession>
<reference evidence="2" key="1">
    <citation type="submission" date="2023-07" db="EMBL/GenBank/DDBJ databases">
        <authorList>
            <consortium name="CYATHOMIX"/>
        </authorList>
    </citation>
    <scope>NUCLEOTIDE SEQUENCE</scope>
    <source>
        <strain evidence="2">N/A</strain>
    </source>
</reference>
<dbReference type="AlphaFoldDB" id="A0AA36M663"/>
<proteinExistence type="predicted"/>
<dbReference type="EMBL" id="CATQJL010000223">
    <property type="protein sequence ID" value="CAJ0598342.1"/>
    <property type="molecule type" value="Genomic_DNA"/>
</dbReference>
<gene>
    <name evidence="2" type="ORF">CYNAS_LOCUS10325</name>
</gene>
<name>A0AA36M663_CYLNA</name>
<comment type="caution">
    <text evidence="2">The sequence shown here is derived from an EMBL/GenBank/DDBJ whole genome shotgun (WGS) entry which is preliminary data.</text>
</comment>
<dbReference type="Proteomes" id="UP001176961">
    <property type="component" value="Unassembled WGS sequence"/>
</dbReference>
<evidence type="ECO:0000313" key="2">
    <source>
        <dbReference type="EMBL" id="CAJ0598342.1"/>
    </source>
</evidence>
<evidence type="ECO:0000256" key="1">
    <source>
        <dbReference type="SAM" id="SignalP"/>
    </source>
</evidence>
<keyword evidence="1" id="KW-0732">Signal</keyword>
<keyword evidence="3" id="KW-1185">Reference proteome</keyword>
<feature type="chain" id="PRO_5041287302" evidence="1">
    <location>
        <begin position="18"/>
        <end position="155"/>
    </location>
</feature>
<evidence type="ECO:0000313" key="3">
    <source>
        <dbReference type="Proteomes" id="UP001176961"/>
    </source>
</evidence>